<evidence type="ECO:0000313" key="4">
    <source>
        <dbReference type="Proteomes" id="UP001152797"/>
    </source>
</evidence>
<name>A0A9P1FU78_9DINO</name>
<dbReference type="EMBL" id="CAMXCT030001403">
    <property type="protein sequence ID" value="CAL4777091.1"/>
    <property type="molecule type" value="Genomic_DNA"/>
</dbReference>
<feature type="transmembrane region" description="Helical" evidence="1">
    <location>
        <begin position="302"/>
        <end position="323"/>
    </location>
</feature>
<feature type="transmembrane region" description="Helical" evidence="1">
    <location>
        <begin position="240"/>
        <end position="261"/>
    </location>
</feature>
<reference evidence="2" key="1">
    <citation type="submission" date="2022-10" db="EMBL/GenBank/DDBJ databases">
        <authorList>
            <person name="Chen Y."/>
            <person name="Dougan E. K."/>
            <person name="Chan C."/>
            <person name="Rhodes N."/>
            <person name="Thang M."/>
        </authorList>
    </citation>
    <scope>NUCLEOTIDE SEQUENCE</scope>
</reference>
<feature type="transmembrane region" description="Helical" evidence="1">
    <location>
        <begin position="208"/>
        <end position="228"/>
    </location>
</feature>
<protein>
    <submittedName>
        <fullName evidence="2">Uncharacterized protein</fullName>
    </submittedName>
</protein>
<reference evidence="3" key="2">
    <citation type="submission" date="2024-04" db="EMBL/GenBank/DDBJ databases">
        <authorList>
            <person name="Chen Y."/>
            <person name="Shah S."/>
            <person name="Dougan E. K."/>
            <person name="Thang M."/>
            <person name="Chan C."/>
        </authorList>
    </citation>
    <scope>NUCLEOTIDE SEQUENCE [LARGE SCALE GENOMIC DNA]</scope>
</reference>
<keyword evidence="1" id="KW-1133">Transmembrane helix</keyword>
<evidence type="ECO:0000256" key="1">
    <source>
        <dbReference type="SAM" id="Phobius"/>
    </source>
</evidence>
<keyword evidence="1" id="KW-0472">Membrane</keyword>
<gene>
    <name evidence="2" type="ORF">C1SCF055_LOCUS16825</name>
</gene>
<evidence type="ECO:0000313" key="3">
    <source>
        <dbReference type="EMBL" id="CAL1143154.1"/>
    </source>
</evidence>
<keyword evidence="4" id="KW-1185">Reference proteome</keyword>
<dbReference type="EMBL" id="CAMXCT020001403">
    <property type="protein sequence ID" value="CAL1143154.1"/>
    <property type="molecule type" value="Genomic_DNA"/>
</dbReference>
<feature type="transmembrane region" description="Helical" evidence="1">
    <location>
        <begin position="151"/>
        <end position="171"/>
    </location>
</feature>
<keyword evidence="1" id="KW-0812">Transmembrane</keyword>
<proteinExistence type="predicted"/>
<dbReference type="AlphaFoldDB" id="A0A9P1FU78"/>
<dbReference type="EMBL" id="CAMXCT010001403">
    <property type="protein sequence ID" value="CAI3989779.1"/>
    <property type="molecule type" value="Genomic_DNA"/>
</dbReference>
<comment type="caution">
    <text evidence="2">The sequence shown here is derived from an EMBL/GenBank/DDBJ whole genome shotgun (WGS) entry which is preliminary data.</text>
</comment>
<organism evidence="2">
    <name type="scientific">Cladocopium goreaui</name>
    <dbReference type="NCBI Taxonomy" id="2562237"/>
    <lineage>
        <taxon>Eukaryota</taxon>
        <taxon>Sar</taxon>
        <taxon>Alveolata</taxon>
        <taxon>Dinophyceae</taxon>
        <taxon>Suessiales</taxon>
        <taxon>Symbiodiniaceae</taxon>
        <taxon>Cladocopium</taxon>
    </lineage>
</organism>
<evidence type="ECO:0000313" key="2">
    <source>
        <dbReference type="EMBL" id="CAI3989779.1"/>
    </source>
</evidence>
<accession>A0A9P1FU78</accession>
<sequence>MSEPGASPALWGAQGLAALWMTSSQVLGDVRPASAISGFTRRPEVPLELLLLSAGVQLRTGHEGCFQSLRGILAAAVGMAIALLRHLRSDGAGVTWSKAVGCQLLLLPWWDPDGCPLPYSSVASALFAALLAVTCSSLERGLLTLDRQGRLWQFALLVWFAALIPSGYIFLFSAVTPAARELVWTWPLAQLVDILLGACVVGKPFASWQGGAADVLCLILVLVLLLPIESLQGFQAAKLGSLGLALTLGSAGVSLLARFLAHPALVGLGKTSWEAIFLCGPLLEMCGQYLGPNFQRSAPGFLAFNFCLWTLASNLATGLRLCIHKASSDRFRTSACE</sequence>
<dbReference type="Proteomes" id="UP001152797">
    <property type="component" value="Unassembled WGS sequence"/>
</dbReference>
<feature type="transmembrane region" description="Helical" evidence="1">
    <location>
        <begin position="122"/>
        <end position="139"/>
    </location>
</feature>